<comment type="catalytic activity">
    <reaction evidence="1 11">
        <text>Hydrolysis of terminal non-reducing beta-D-galactose residues in beta-D-galactosides.</text>
        <dbReference type="EC" id="3.2.1.23"/>
    </reaction>
</comment>
<keyword evidence="7 13" id="KW-0732">Signal</keyword>
<dbReference type="FunFam" id="2.60.120.260:FF:000107">
    <property type="entry name" value="Beta-galactosidase"/>
    <property type="match status" value="1"/>
</dbReference>
<dbReference type="InterPro" id="IPR048913">
    <property type="entry name" value="BetaGal_gal-bd"/>
</dbReference>
<feature type="domain" description="SUEL-type lectin" evidence="14">
    <location>
        <begin position="798"/>
        <end position="880"/>
    </location>
</feature>
<dbReference type="Pfam" id="PF01301">
    <property type="entry name" value="Glyco_hydro_35"/>
    <property type="match status" value="1"/>
</dbReference>
<dbReference type="PRINTS" id="PR00742">
    <property type="entry name" value="GLHYDRLASE35"/>
</dbReference>
<accession>A0A5J5ADH6</accession>
<dbReference type="PANTHER" id="PTHR23421">
    <property type="entry name" value="BETA-GALACTOSIDASE RELATED"/>
    <property type="match status" value="1"/>
</dbReference>
<dbReference type="FunFam" id="2.60.120.260:FF:000076">
    <property type="entry name" value="Beta-galactosidase"/>
    <property type="match status" value="1"/>
</dbReference>
<dbReference type="PROSITE" id="PS50228">
    <property type="entry name" value="SUEL_LECTIN"/>
    <property type="match status" value="1"/>
</dbReference>
<evidence type="ECO:0000256" key="5">
    <source>
        <dbReference type="ARBA" id="ARBA00022523"/>
    </source>
</evidence>
<evidence type="ECO:0000256" key="11">
    <source>
        <dbReference type="RuleBase" id="RU000675"/>
    </source>
</evidence>
<dbReference type="InterPro" id="IPR001944">
    <property type="entry name" value="Glycoside_Hdrlase_35"/>
</dbReference>
<dbReference type="GO" id="GO:0048046">
    <property type="term" value="C:apoplast"/>
    <property type="evidence" value="ECO:0007669"/>
    <property type="project" value="UniProtKB-SubCell"/>
</dbReference>
<dbReference type="Pfam" id="PF17834">
    <property type="entry name" value="GHD"/>
    <property type="match status" value="1"/>
</dbReference>
<evidence type="ECO:0000313" key="16">
    <source>
        <dbReference type="Proteomes" id="UP000325577"/>
    </source>
</evidence>
<dbReference type="InterPro" id="IPR019801">
    <property type="entry name" value="Glyco_hydro_35_CS"/>
</dbReference>
<evidence type="ECO:0000256" key="2">
    <source>
        <dbReference type="ARBA" id="ARBA00004271"/>
    </source>
</evidence>
<evidence type="ECO:0000256" key="4">
    <source>
        <dbReference type="ARBA" id="ARBA00012756"/>
    </source>
</evidence>
<dbReference type="AlphaFoldDB" id="A0A5J5ADH6"/>
<keyword evidence="9" id="KW-0325">Glycoprotein</keyword>
<evidence type="ECO:0000256" key="13">
    <source>
        <dbReference type="SAM" id="SignalP"/>
    </source>
</evidence>
<dbReference type="GO" id="GO:0030246">
    <property type="term" value="F:carbohydrate binding"/>
    <property type="evidence" value="ECO:0007669"/>
    <property type="project" value="InterPro"/>
</dbReference>
<dbReference type="InterPro" id="IPR043159">
    <property type="entry name" value="Lectin_gal-bd_sf"/>
</dbReference>
<dbReference type="InterPro" id="IPR000922">
    <property type="entry name" value="Lectin_gal-bd_dom"/>
</dbReference>
<keyword evidence="5" id="KW-0052">Apoplast</keyword>
<evidence type="ECO:0000256" key="3">
    <source>
        <dbReference type="ARBA" id="ARBA00009809"/>
    </source>
</evidence>
<keyword evidence="6" id="KW-0964">Secreted</keyword>
<gene>
    <name evidence="15" type="ORF">F0562_035219</name>
</gene>
<keyword evidence="10 11" id="KW-0326">Glycosidase</keyword>
<evidence type="ECO:0000256" key="12">
    <source>
        <dbReference type="RuleBase" id="RU003679"/>
    </source>
</evidence>
<dbReference type="FunFam" id="2.60.120.740:FF:000002">
    <property type="entry name" value="Beta-galactosidase"/>
    <property type="match status" value="1"/>
</dbReference>
<comment type="similarity">
    <text evidence="3 12">Belongs to the glycosyl hydrolase 35 family.</text>
</comment>
<evidence type="ECO:0000256" key="1">
    <source>
        <dbReference type="ARBA" id="ARBA00001412"/>
    </source>
</evidence>
<dbReference type="FunFam" id="2.60.120.260:FF:000142">
    <property type="entry name" value="Beta-galactosidase"/>
    <property type="match status" value="1"/>
</dbReference>
<protein>
    <recommendedName>
        <fullName evidence="4 11">Beta-galactosidase</fullName>
        <ecNumber evidence="4 11">3.2.1.23</ecNumber>
    </recommendedName>
</protein>
<dbReference type="Gene3D" id="2.60.120.260">
    <property type="entry name" value="Galactose-binding domain-like"/>
    <property type="match status" value="2"/>
</dbReference>
<evidence type="ECO:0000256" key="8">
    <source>
        <dbReference type="ARBA" id="ARBA00022801"/>
    </source>
</evidence>
<evidence type="ECO:0000313" key="15">
    <source>
        <dbReference type="EMBL" id="KAA8527912.1"/>
    </source>
</evidence>
<dbReference type="Gene3D" id="3.20.20.80">
    <property type="entry name" value="Glycosidases"/>
    <property type="match status" value="1"/>
</dbReference>
<dbReference type="Proteomes" id="UP000325577">
    <property type="component" value="Linkage Group LG21"/>
</dbReference>
<dbReference type="SUPFAM" id="SSF49785">
    <property type="entry name" value="Galactose-binding domain-like"/>
    <property type="match status" value="2"/>
</dbReference>
<dbReference type="OrthoDB" id="1657402at2759"/>
<dbReference type="InterPro" id="IPR008979">
    <property type="entry name" value="Galactose-bd-like_sf"/>
</dbReference>
<dbReference type="InterPro" id="IPR031330">
    <property type="entry name" value="Gly_Hdrlase_35_cat"/>
</dbReference>
<dbReference type="EMBL" id="CM018045">
    <property type="protein sequence ID" value="KAA8527912.1"/>
    <property type="molecule type" value="Genomic_DNA"/>
</dbReference>
<reference evidence="15 16" key="1">
    <citation type="submission" date="2019-09" db="EMBL/GenBank/DDBJ databases">
        <title>A chromosome-level genome assembly of the Chinese tupelo Nyssa sinensis.</title>
        <authorList>
            <person name="Yang X."/>
            <person name="Kang M."/>
            <person name="Yang Y."/>
            <person name="Xiong H."/>
            <person name="Wang M."/>
            <person name="Zhang Z."/>
            <person name="Wang Z."/>
            <person name="Wu H."/>
            <person name="Ma T."/>
            <person name="Liu J."/>
            <person name="Xi Z."/>
        </authorList>
    </citation>
    <scope>NUCLEOTIDE SEQUENCE [LARGE SCALE GENOMIC DNA]</scope>
    <source>
        <strain evidence="15">J267</strain>
        <tissue evidence="15">Leaf</tissue>
    </source>
</reference>
<dbReference type="PROSITE" id="PS01182">
    <property type="entry name" value="GLYCOSYL_HYDROL_F35"/>
    <property type="match status" value="1"/>
</dbReference>
<evidence type="ECO:0000256" key="6">
    <source>
        <dbReference type="ARBA" id="ARBA00022525"/>
    </source>
</evidence>
<organism evidence="15 16">
    <name type="scientific">Nyssa sinensis</name>
    <dbReference type="NCBI Taxonomy" id="561372"/>
    <lineage>
        <taxon>Eukaryota</taxon>
        <taxon>Viridiplantae</taxon>
        <taxon>Streptophyta</taxon>
        <taxon>Embryophyta</taxon>
        <taxon>Tracheophyta</taxon>
        <taxon>Spermatophyta</taxon>
        <taxon>Magnoliopsida</taxon>
        <taxon>eudicotyledons</taxon>
        <taxon>Gunneridae</taxon>
        <taxon>Pentapetalae</taxon>
        <taxon>asterids</taxon>
        <taxon>Cornales</taxon>
        <taxon>Nyssaceae</taxon>
        <taxon>Nyssa</taxon>
    </lineage>
</organism>
<keyword evidence="16" id="KW-1185">Reference proteome</keyword>
<proteinExistence type="inferred from homology"/>
<evidence type="ECO:0000256" key="10">
    <source>
        <dbReference type="ARBA" id="ARBA00023295"/>
    </source>
</evidence>
<dbReference type="Pfam" id="PF21467">
    <property type="entry name" value="BetaGal_gal-bd"/>
    <property type="match status" value="1"/>
</dbReference>
<dbReference type="Gene3D" id="2.60.120.740">
    <property type="match status" value="1"/>
</dbReference>
<dbReference type="CDD" id="cd22842">
    <property type="entry name" value="Gal_Rha_Lectin_BGal"/>
    <property type="match status" value="1"/>
</dbReference>
<dbReference type="InterPro" id="IPR041392">
    <property type="entry name" value="GHD"/>
</dbReference>
<feature type="signal peptide" evidence="13">
    <location>
        <begin position="1"/>
        <end position="24"/>
    </location>
</feature>
<dbReference type="GO" id="GO:0005975">
    <property type="term" value="P:carbohydrate metabolic process"/>
    <property type="evidence" value="ECO:0007669"/>
    <property type="project" value="InterPro"/>
</dbReference>
<evidence type="ECO:0000259" key="14">
    <source>
        <dbReference type="PROSITE" id="PS50228"/>
    </source>
</evidence>
<dbReference type="Pfam" id="PF02140">
    <property type="entry name" value="SUEL_Lectin"/>
    <property type="match status" value="1"/>
</dbReference>
<dbReference type="GO" id="GO:0004565">
    <property type="term" value="F:beta-galactosidase activity"/>
    <property type="evidence" value="ECO:0007669"/>
    <property type="project" value="UniProtKB-EC"/>
</dbReference>
<dbReference type="EC" id="3.2.1.23" evidence="4 11"/>
<evidence type="ECO:0000256" key="7">
    <source>
        <dbReference type="ARBA" id="ARBA00022729"/>
    </source>
</evidence>
<dbReference type="InterPro" id="IPR017853">
    <property type="entry name" value="GH"/>
</dbReference>
<keyword evidence="8 11" id="KW-0378">Hydrolase</keyword>
<dbReference type="SUPFAM" id="SSF51445">
    <property type="entry name" value="(Trans)glycosidases"/>
    <property type="match status" value="1"/>
</dbReference>
<comment type="subcellular location">
    <subcellularLocation>
        <location evidence="2">Secreted</location>
        <location evidence="2">Extracellular space</location>
        <location evidence="2">Apoplast</location>
    </subcellularLocation>
</comment>
<feature type="chain" id="PRO_5023901738" description="Beta-galactosidase" evidence="13">
    <location>
        <begin position="25"/>
        <end position="891"/>
    </location>
</feature>
<dbReference type="FunFam" id="3.20.20.80:FF:000006">
    <property type="entry name" value="Beta-galactosidase"/>
    <property type="match status" value="1"/>
</dbReference>
<evidence type="ECO:0000256" key="9">
    <source>
        <dbReference type="ARBA" id="ARBA00023180"/>
    </source>
</evidence>
<name>A0A5J5ADH6_9ASTE</name>
<sequence>MFGVRTLLQCLAVALTLHLAIVAGEFFKPFNVSYDHRALIIDGKRRMLISAGIHYPRATPEMWPDLIAKSKEGGADVIETYAFWNGHEPLRGQYNFEGRYDIVKFVKLVGSSGLYLLLRIGPYVCAEWNFGGFPVWLRDVPNIEFRTDNTPFKEEMQRFVKKIVDLMREEMLFSWQGGPVIMLQIENEYGNMESSFGQRGKDYVKWAAKMAVGLGAGVPWIMCKQVDAPEFIIDTCNGYYCDGFRPNSYKKPIFWTENWDGWYTNWGGRVPHRPVEDIAFAVARFFQRGGSFQNYYMFFGGTNFGRTSGGPNYITSYDYDAPIDEYGLLSQPKWGHLKDLHAAIKLCEPALVAADSPQYIKLGPMQEAHIYRENINREGQNLSWSGNENKCSAFLANIDEHKAASVTFLGQVYALPPWSVSILPDCKNTAFNTAKVAAQVSIKTVAFDLPLFTNVSVPRQLMIQNEVARVSETWMTLKEPIGAWSENNFTVEGILEHLNVTQDHSDYLWYMTRIYISDDDISVLEESKVTPTLTIDSMRDLVRIFINGQLTGSQAGHWVKVIQPVQLMQGYNDIVLLSQTVGLQNYGAFLEKDGAGFRGRIKLTGFQNGDVDLTESSWTYQIGLKGEFLKIYMMDQNGSAGWTDLTPDAVPSIFSWYKTYFDAPDGIDPVALNLGSMGKGQAWVNGHHIGRYWNLVAPKNGCQRICDYRGTYNSDKCATNCGQPTQIWYHVPRSWLRTSNNLLVIFEEIGGNPFDISIKSRFTGTICSQVSESHYPPLRMWSHPDFISGKISINDMIPKMHLQCEGGHRISSIEFASYGTPKGSCQAFSRGNCHAPNSLSVVSQACQGKNSCSVGISNAIFGGDPCRHIVKTLAVEARCTPSTNIGSSAMK</sequence>